<evidence type="ECO:0000313" key="3">
    <source>
        <dbReference type="Proteomes" id="UP001058626"/>
    </source>
</evidence>
<evidence type="ECO:0000313" key="2">
    <source>
        <dbReference type="EMBL" id="BDN80074.1"/>
    </source>
</evidence>
<feature type="transmembrane region" description="Helical" evidence="1">
    <location>
        <begin position="108"/>
        <end position="131"/>
    </location>
</feature>
<dbReference type="InterPro" id="IPR046291">
    <property type="entry name" value="DUF6328"/>
</dbReference>
<evidence type="ECO:0008006" key="4">
    <source>
        <dbReference type="Google" id="ProtNLM"/>
    </source>
</evidence>
<dbReference type="EMBL" id="AP026367">
    <property type="protein sequence ID" value="BDN80074.1"/>
    <property type="molecule type" value="Genomic_DNA"/>
</dbReference>
<keyword evidence="3" id="KW-1185">Reference proteome</keyword>
<sequence length="175" mass="19840">MDVDHPERDQRWDYRRRRETELERLDRNWTSLLQELRVVQTGVQLLTGFLLMLPFQQRFEVLGLHTVYLATVAFSVGATILLVAPVGMHRLLFRRHRLVVLVSAAHRCAYAGLVLLGLALTGVTALIFDAVSGRTAAIIAGSCALVLFALFWVLVPLLLRTRDVQLPDYWSFPCV</sequence>
<keyword evidence="1" id="KW-0472">Membrane</keyword>
<feature type="transmembrane region" description="Helical" evidence="1">
    <location>
        <begin position="137"/>
        <end position="159"/>
    </location>
</feature>
<name>A0A9N7QK73_9MYCO</name>
<dbReference type="Pfam" id="PF19853">
    <property type="entry name" value="DUF6328"/>
    <property type="match status" value="1"/>
</dbReference>
<organism evidence="2 3">
    <name type="scientific">Mycobacterium pseudoshottsii</name>
    <dbReference type="NCBI Taxonomy" id="265949"/>
    <lineage>
        <taxon>Bacteria</taxon>
        <taxon>Bacillati</taxon>
        <taxon>Actinomycetota</taxon>
        <taxon>Actinomycetes</taxon>
        <taxon>Mycobacteriales</taxon>
        <taxon>Mycobacteriaceae</taxon>
        <taxon>Mycobacterium</taxon>
        <taxon>Mycobacterium ulcerans group</taxon>
    </lineage>
</organism>
<dbReference type="Proteomes" id="UP001058626">
    <property type="component" value="Chromosome"/>
</dbReference>
<feature type="transmembrane region" description="Helical" evidence="1">
    <location>
        <begin position="67"/>
        <end position="87"/>
    </location>
</feature>
<dbReference type="AlphaFoldDB" id="A0A9N7QK73"/>
<accession>A0A9N7QK73</accession>
<proteinExistence type="predicted"/>
<gene>
    <name evidence="2" type="ORF">NJB1907Z4_C02890</name>
</gene>
<protein>
    <recommendedName>
        <fullName evidence="4">Sodium:proton antiporter</fullName>
    </recommendedName>
</protein>
<keyword evidence="1" id="KW-0812">Transmembrane</keyword>
<keyword evidence="1" id="KW-1133">Transmembrane helix</keyword>
<dbReference type="RefSeq" id="WP_020785242.1">
    <property type="nucleotide sequence ID" value="NZ_AP026367.1"/>
</dbReference>
<reference evidence="2" key="1">
    <citation type="submission" date="2022-06" db="EMBL/GenBank/DDBJ databases">
        <title>Complete genome sequence of Mycobacterium pseudoshottsii NJB1907-Z4.</title>
        <authorList>
            <person name="Komine T."/>
            <person name="Fukano H."/>
            <person name="Wada S."/>
        </authorList>
    </citation>
    <scope>NUCLEOTIDE SEQUENCE</scope>
    <source>
        <strain evidence="2">NJB1907-Z4</strain>
    </source>
</reference>
<evidence type="ECO:0000256" key="1">
    <source>
        <dbReference type="SAM" id="Phobius"/>
    </source>
</evidence>